<dbReference type="AlphaFoldDB" id="A0AAE1ITI0"/>
<dbReference type="GO" id="GO:0008270">
    <property type="term" value="F:zinc ion binding"/>
    <property type="evidence" value="ECO:0007669"/>
    <property type="project" value="UniProtKB-KW"/>
</dbReference>
<dbReference type="Pfam" id="PF02701">
    <property type="entry name" value="Zn_ribbon_Dof"/>
    <property type="match status" value="1"/>
</dbReference>
<comment type="caution">
    <text evidence="12">The sequence shown here is derived from an EMBL/GenBank/DDBJ whole genome shotgun (WGS) entry which is preliminary data.</text>
</comment>
<evidence type="ECO:0000256" key="4">
    <source>
        <dbReference type="ARBA" id="ARBA00023015"/>
    </source>
</evidence>
<evidence type="ECO:0000256" key="9">
    <source>
        <dbReference type="RuleBase" id="RU369094"/>
    </source>
</evidence>
<keyword evidence="4 9" id="KW-0805">Transcription regulation</keyword>
<evidence type="ECO:0000259" key="11">
    <source>
        <dbReference type="PROSITE" id="PS50884"/>
    </source>
</evidence>
<dbReference type="GO" id="GO:0005634">
    <property type="term" value="C:nucleus"/>
    <property type="evidence" value="ECO:0007669"/>
    <property type="project" value="UniProtKB-SubCell"/>
</dbReference>
<dbReference type="GO" id="GO:0003700">
    <property type="term" value="F:DNA-binding transcription factor activity"/>
    <property type="evidence" value="ECO:0007669"/>
    <property type="project" value="UniProtKB-UniRule"/>
</dbReference>
<comment type="function">
    <text evidence="9">Transcription factor that binds specifically to a 5'-AA[AG]G-3' consensus core sequence.</text>
</comment>
<keyword evidence="3 9" id="KW-0862">Zinc</keyword>
<dbReference type="InterPro" id="IPR003851">
    <property type="entry name" value="Znf_Dof"/>
</dbReference>
<feature type="domain" description="Dof-type" evidence="11">
    <location>
        <begin position="38"/>
        <end position="92"/>
    </location>
</feature>
<sequence length="321" mass="34917">MQEIHSIGGSRFFDGAGGGTGGGDRRVRPHHHQNQQALKCPRCDSLNTKFCYFNNYNLSQPRHFCKNCRRYWTKGGVLRNVPVGGGCRKSKRSKPKTSSSAERPLTPTRPPEHPPPPQENRKSSSHSSSESSSLAAAAAAASEVVSAPSSMNRELLTNQAANPNSESGLMEKGGDCGIFSEIGSFTNLITATSEALSFGFGNIPDPTSFRFGTTTQQGMTGNELLSGEWQQAQQKETGMSDMIFQQELKLPELMPGSLFHPTVPVDLSALQSKNETGGLGPLDWQGGAEQGLFDLPNTVDHSYWSHTHWTDQENPSLFHLP</sequence>
<feature type="compositionally biased region" description="Low complexity" evidence="10">
    <location>
        <begin position="96"/>
        <end position="106"/>
    </location>
</feature>
<evidence type="ECO:0000256" key="1">
    <source>
        <dbReference type="ARBA" id="ARBA00022723"/>
    </source>
</evidence>
<name>A0AAE1ITI0_9FABA</name>
<keyword evidence="6 9" id="KW-0804">Transcription</keyword>
<evidence type="ECO:0000256" key="3">
    <source>
        <dbReference type="ARBA" id="ARBA00022833"/>
    </source>
</evidence>
<dbReference type="PANTHER" id="PTHR31992:SF205">
    <property type="entry name" value="DOF ZINC FINGER PROTEIN"/>
    <property type="match status" value="1"/>
</dbReference>
<dbReference type="Proteomes" id="UP001293593">
    <property type="component" value="Unassembled WGS sequence"/>
</dbReference>
<keyword evidence="5 8" id="KW-0238">DNA-binding</keyword>
<evidence type="ECO:0000256" key="2">
    <source>
        <dbReference type="ARBA" id="ARBA00022771"/>
    </source>
</evidence>
<dbReference type="GO" id="GO:0003677">
    <property type="term" value="F:DNA binding"/>
    <property type="evidence" value="ECO:0007669"/>
    <property type="project" value="UniProtKB-UniRule"/>
</dbReference>
<feature type="compositionally biased region" description="Pro residues" evidence="10">
    <location>
        <begin position="107"/>
        <end position="118"/>
    </location>
</feature>
<evidence type="ECO:0000256" key="7">
    <source>
        <dbReference type="ARBA" id="ARBA00023242"/>
    </source>
</evidence>
<protein>
    <recommendedName>
        <fullName evidence="9">Dof zinc finger protein</fullName>
    </recommendedName>
</protein>
<keyword evidence="13" id="KW-1185">Reference proteome</keyword>
<dbReference type="InterPro" id="IPR045174">
    <property type="entry name" value="Dof"/>
</dbReference>
<evidence type="ECO:0000256" key="6">
    <source>
        <dbReference type="ARBA" id="ARBA00023163"/>
    </source>
</evidence>
<dbReference type="EMBL" id="JAWXYG010000012">
    <property type="protein sequence ID" value="KAK4257277.1"/>
    <property type="molecule type" value="Genomic_DNA"/>
</dbReference>
<dbReference type="PROSITE" id="PS01361">
    <property type="entry name" value="ZF_DOF_1"/>
    <property type="match status" value="1"/>
</dbReference>
<keyword evidence="2 8" id="KW-0863">Zinc-finger</keyword>
<evidence type="ECO:0000313" key="13">
    <source>
        <dbReference type="Proteomes" id="UP001293593"/>
    </source>
</evidence>
<keyword evidence="1 9" id="KW-0479">Metal-binding</keyword>
<gene>
    <name evidence="12" type="ORF">QN277_006886</name>
</gene>
<evidence type="ECO:0000256" key="5">
    <source>
        <dbReference type="ARBA" id="ARBA00023125"/>
    </source>
</evidence>
<evidence type="ECO:0000313" key="12">
    <source>
        <dbReference type="EMBL" id="KAK4257277.1"/>
    </source>
</evidence>
<feature type="region of interest" description="Disordered" evidence="10">
    <location>
        <begin position="82"/>
        <end position="140"/>
    </location>
</feature>
<dbReference type="PROSITE" id="PS50884">
    <property type="entry name" value="ZF_DOF_2"/>
    <property type="match status" value="1"/>
</dbReference>
<accession>A0AAE1ITI0</accession>
<feature type="region of interest" description="Disordered" evidence="10">
    <location>
        <begin position="1"/>
        <end position="37"/>
    </location>
</feature>
<dbReference type="PANTHER" id="PTHR31992">
    <property type="entry name" value="DOF ZINC FINGER PROTEIN DOF1.4-RELATED"/>
    <property type="match status" value="1"/>
</dbReference>
<proteinExistence type="predicted"/>
<keyword evidence="7 8" id="KW-0539">Nucleus</keyword>
<feature type="compositionally biased region" description="Low complexity" evidence="10">
    <location>
        <begin position="125"/>
        <end position="140"/>
    </location>
</feature>
<reference evidence="12" key="1">
    <citation type="submission" date="2023-10" db="EMBL/GenBank/DDBJ databases">
        <title>Chromosome-level genome of the transformable northern wattle, Acacia crassicarpa.</title>
        <authorList>
            <person name="Massaro I."/>
            <person name="Sinha N.R."/>
            <person name="Poethig S."/>
            <person name="Leichty A.R."/>
        </authorList>
    </citation>
    <scope>NUCLEOTIDE SEQUENCE</scope>
    <source>
        <strain evidence="12">Acra3RX</strain>
        <tissue evidence="12">Leaf</tissue>
    </source>
</reference>
<comment type="subcellular location">
    <subcellularLocation>
        <location evidence="8 9">Nucleus</location>
    </subcellularLocation>
</comment>
<organism evidence="12 13">
    <name type="scientific">Acacia crassicarpa</name>
    <name type="common">northern wattle</name>
    <dbReference type="NCBI Taxonomy" id="499986"/>
    <lineage>
        <taxon>Eukaryota</taxon>
        <taxon>Viridiplantae</taxon>
        <taxon>Streptophyta</taxon>
        <taxon>Embryophyta</taxon>
        <taxon>Tracheophyta</taxon>
        <taxon>Spermatophyta</taxon>
        <taxon>Magnoliopsida</taxon>
        <taxon>eudicotyledons</taxon>
        <taxon>Gunneridae</taxon>
        <taxon>Pentapetalae</taxon>
        <taxon>rosids</taxon>
        <taxon>fabids</taxon>
        <taxon>Fabales</taxon>
        <taxon>Fabaceae</taxon>
        <taxon>Caesalpinioideae</taxon>
        <taxon>mimosoid clade</taxon>
        <taxon>Acacieae</taxon>
        <taxon>Acacia</taxon>
    </lineage>
</organism>
<evidence type="ECO:0000256" key="8">
    <source>
        <dbReference type="PROSITE-ProRule" id="PRU00071"/>
    </source>
</evidence>
<evidence type="ECO:0000256" key="10">
    <source>
        <dbReference type="SAM" id="MobiDB-lite"/>
    </source>
</evidence>